<sequence>MGRHNKREPDADGGAADHAGYFDGPSPDDPRDRDQAPGGGPDQPRRRGLNLPMPMLPIVAAVAAAGVVTYAYSTKQISLNFGGGGGSHAPQAGTPLDSQVSQRNPGRRTSRGAPRAGAERLTVRFQLVSKTTRGFTGTATITNRGTAPVARWALAFQIPKAKVRSLSGGTVVRTGRTGWVRSPAGAPALAPGQSVKITFTAGGRAGGPSDCRINKRPCARG</sequence>
<accession>A0A7W3LJP5</accession>
<keyword evidence="2" id="KW-1133">Transmembrane helix</keyword>
<dbReference type="AlphaFoldDB" id="A0A7W3LJP5"/>
<reference evidence="4 5" key="1">
    <citation type="submission" date="2020-08" db="EMBL/GenBank/DDBJ databases">
        <title>Genomic Encyclopedia of Type Strains, Phase IV (KMG-IV): sequencing the most valuable type-strain genomes for metagenomic binning, comparative biology and taxonomic classification.</title>
        <authorList>
            <person name="Goeker M."/>
        </authorList>
    </citation>
    <scope>NUCLEOTIDE SEQUENCE [LARGE SCALE GENOMIC DNA]</scope>
    <source>
        <strain evidence="4 5">DSM 44197</strain>
    </source>
</reference>
<dbReference type="GO" id="GO:0005975">
    <property type="term" value="P:carbohydrate metabolic process"/>
    <property type="evidence" value="ECO:0007669"/>
    <property type="project" value="InterPro"/>
</dbReference>
<organism evidence="4 5">
    <name type="scientific">Actinomadura namibiensis</name>
    <dbReference type="NCBI Taxonomy" id="182080"/>
    <lineage>
        <taxon>Bacteria</taxon>
        <taxon>Bacillati</taxon>
        <taxon>Actinomycetota</taxon>
        <taxon>Actinomycetes</taxon>
        <taxon>Streptosporangiales</taxon>
        <taxon>Thermomonosporaceae</taxon>
        <taxon>Actinomadura</taxon>
    </lineage>
</organism>
<dbReference type="InterPro" id="IPR001919">
    <property type="entry name" value="CBD2"/>
</dbReference>
<comment type="caution">
    <text evidence="4">The sequence shown here is derived from an EMBL/GenBank/DDBJ whole genome shotgun (WGS) entry which is preliminary data.</text>
</comment>
<gene>
    <name evidence="4" type="ORF">HNR61_000918</name>
</gene>
<evidence type="ECO:0000256" key="2">
    <source>
        <dbReference type="SAM" id="Phobius"/>
    </source>
</evidence>
<protein>
    <recommendedName>
        <fullName evidence="3">CBM2 domain-containing protein</fullName>
    </recommendedName>
</protein>
<keyword evidence="2" id="KW-0472">Membrane</keyword>
<feature type="compositionally biased region" description="Low complexity" evidence="1">
    <location>
        <begin position="12"/>
        <end position="25"/>
    </location>
</feature>
<dbReference type="InterPro" id="IPR012291">
    <property type="entry name" value="CBM2_carb-bd_dom_sf"/>
</dbReference>
<dbReference type="Gene3D" id="2.60.40.290">
    <property type="match status" value="1"/>
</dbReference>
<dbReference type="InterPro" id="IPR008965">
    <property type="entry name" value="CBM2/CBM3_carb-bd_dom_sf"/>
</dbReference>
<dbReference type="SUPFAM" id="SSF49384">
    <property type="entry name" value="Carbohydrate-binding domain"/>
    <property type="match status" value="1"/>
</dbReference>
<evidence type="ECO:0000313" key="5">
    <source>
        <dbReference type="Proteomes" id="UP000572680"/>
    </source>
</evidence>
<feature type="domain" description="CBM2" evidence="3">
    <location>
        <begin position="112"/>
        <end position="221"/>
    </location>
</feature>
<evidence type="ECO:0000256" key="1">
    <source>
        <dbReference type="SAM" id="MobiDB-lite"/>
    </source>
</evidence>
<keyword evidence="2" id="KW-0812">Transmembrane</keyword>
<keyword evidence="5" id="KW-1185">Reference proteome</keyword>
<feature type="region of interest" description="Disordered" evidence="1">
    <location>
        <begin position="1"/>
        <end position="50"/>
    </location>
</feature>
<dbReference type="GO" id="GO:0004553">
    <property type="term" value="F:hydrolase activity, hydrolyzing O-glycosyl compounds"/>
    <property type="evidence" value="ECO:0007669"/>
    <property type="project" value="InterPro"/>
</dbReference>
<dbReference type="Pfam" id="PF00553">
    <property type="entry name" value="CBM_2"/>
    <property type="match status" value="1"/>
</dbReference>
<evidence type="ECO:0000313" key="4">
    <source>
        <dbReference type="EMBL" id="MBA8949320.1"/>
    </source>
</evidence>
<name>A0A7W3LJP5_ACTNM</name>
<evidence type="ECO:0000259" key="3">
    <source>
        <dbReference type="PROSITE" id="PS51173"/>
    </source>
</evidence>
<dbReference type="EMBL" id="JACJIA010000001">
    <property type="protein sequence ID" value="MBA8949320.1"/>
    <property type="molecule type" value="Genomic_DNA"/>
</dbReference>
<feature type="region of interest" description="Disordered" evidence="1">
    <location>
        <begin position="84"/>
        <end position="120"/>
    </location>
</feature>
<dbReference type="Proteomes" id="UP000572680">
    <property type="component" value="Unassembled WGS sequence"/>
</dbReference>
<dbReference type="RefSeq" id="WP_182841775.1">
    <property type="nucleotide sequence ID" value="NZ_BAAALP010000003.1"/>
</dbReference>
<feature type="transmembrane region" description="Helical" evidence="2">
    <location>
        <begin position="55"/>
        <end position="72"/>
    </location>
</feature>
<dbReference type="PROSITE" id="PS51173">
    <property type="entry name" value="CBM2"/>
    <property type="match status" value="1"/>
</dbReference>
<proteinExistence type="predicted"/>
<dbReference type="GO" id="GO:0030247">
    <property type="term" value="F:polysaccharide binding"/>
    <property type="evidence" value="ECO:0007669"/>
    <property type="project" value="UniProtKB-UniRule"/>
</dbReference>
<dbReference type="SMART" id="SM00637">
    <property type="entry name" value="CBD_II"/>
    <property type="match status" value="1"/>
</dbReference>